<dbReference type="AlphaFoldDB" id="A0AAQ3PYL5"/>
<reference evidence="1 2" key="1">
    <citation type="submission" date="2024-02" db="EMBL/GenBank/DDBJ databases">
        <title>High-quality chromosome-scale genome assembly of Pensacola bahiagrass (Paspalum notatum Flugge var. saurae).</title>
        <authorList>
            <person name="Vega J.M."/>
            <person name="Podio M."/>
            <person name="Orjuela J."/>
            <person name="Siena L.A."/>
            <person name="Pessino S.C."/>
            <person name="Combes M.C."/>
            <person name="Mariac C."/>
            <person name="Albertini E."/>
            <person name="Pupilli F."/>
            <person name="Ortiz J.P.A."/>
            <person name="Leblanc O."/>
        </authorList>
    </citation>
    <scope>NUCLEOTIDE SEQUENCE [LARGE SCALE GENOMIC DNA]</scope>
    <source>
        <strain evidence="1">R1</strain>
        <tissue evidence="1">Leaf</tissue>
    </source>
</reference>
<protein>
    <submittedName>
        <fullName evidence="1">Uncharacterized protein</fullName>
    </submittedName>
</protein>
<evidence type="ECO:0000313" key="1">
    <source>
        <dbReference type="EMBL" id="WVZ56173.1"/>
    </source>
</evidence>
<organism evidence="1 2">
    <name type="scientific">Paspalum notatum var. saurae</name>
    <dbReference type="NCBI Taxonomy" id="547442"/>
    <lineage>
        <taxon>Eukaryota</taxon>
        <taxon>Viridiplantae</taxon>
        <taxon>Streptophyta</taxon>
        <taxon>Embryophyta</taxon>
        <taxon>Tracheophyta</taxon>
        <taxon>Spermatophyta</taxon>
        <taxon>Magnoliopsida</taxon>
        <taxon>Liliopsida</taxon>
        <taxon>Poales</taxon>
        <taxon>Poaceae</taxon>
        <taxon>PACMAD clade</taxon>
        <taxon>Panicoideae</taxon>
        <taxon>Andropogonodae</taxon>
        <taxon>Paspaleae</taxon>
        <taxon>Paspalinae</taxon>
        <taxon>Paspalum</taxon>
    </lineage>
</organism>
<evidence type="ECO:0000313" key="2">
    <source>
        <dbReference type="Proteomes" id="UP001341281"/>
    </source>
</evidence>
<dbReference type="Proteomes" id="UP001341281">
    <property type="component" value="Chromosome 02"/>
</dbReference>
<sequence length="449" mass="47747">MLPGLALPAGLHLHLGHLDEGLLELALPPAGDVGIVLHHLGRRRRGEQRGVGREEHLVRDHVLVVLVVERVGGEDVLVHGGVVGRGWVGRAPPPEQVGEPGADVGGDGEAIGDEGRAVGAADRVRAREHHHVLGVEPLGGEAADEVGDVEGGWRQVVQGIGGAGDAPIQAAGGHVDLHGEPAEEVGGVTGCEGDDVGTGDRARAGLLDGVLGRVDDLEAAQAGEVGRAQLLRLWVRRRRVQEHRAVTSLLNQSSCQPQHIHYSTVVCISISIRRGAFMDALHSHLNEAVVEEHADEAGAEAGVLVDELLHLVADNVLHAGARFLVVAHLQALAGRRGQNQGPCHRYGKPERSGHRLVSLAALCDNSRAYKRQTQLLHGIGNGIYCNAPAKYRLALFNHGFIRFTAQNHVNPASVGLGGLSQRAKPKRKMQTLFYKKIEGTTIDVQGHDI</sequence>
<name>A0AAQ3PYL5_PASNO</name>
<accession>A0AAQ3PYL5</accession>
<proteinExistence type="predicted"/>
<keyword evidence="2" id="KW-1185">Reference proteome</keyword>
<gene>
    <name evidence="1" type="ORF">U9M48_006743</name>
</gene>
<dbReference type="EMBL" id="CP144746">
    <property type="protein sequence ID" value="WVZ56173.1"/>
    <property type="molecule type" value="Genomic_DNA"/>
</dbReference>